<dbReference type="InterPro" id="IPR005001">
    <property type="entry name" value="Hfq"/>
</dbReference>
<organism evidence="3 4">
    <name type="scientific">Candidatus Wallbacteria bacterium HGW-Wallbacteria-1</name>
    <dbReference type="NCBI Taxonomy" id="2013854"/>
    <lineage>
        <taxon>Bacteria</taxon>
        <taxon>Candidatus Walliibacteriota</taxon>
    </lineage>
</organism>
<name>A0A2N1PU74_9BACT</name>
<sequence length="87" mass="9944">MANTFDLQNSFFYLAKGARVKLTIYTKKGIPITGRLISYDDFSVLLSVKGKQELIYKSFISTIIPHRNLDLFTDLCSRNRGHRSNAD</sequence>
<evidence type="ECO:0000256" key="2">
    <source>
        <dbReference type="ARBA" id="ARBA00023016"/>
    </source>
</evidence>
<accession>A0A2N1PU74</accession>
<keyword evidence="1" id="KW-0694">RNA-binding</keyword>
<reference evidence="3 4" key="1">
    <citation type="journal article" date="2017" name="ISME J.">
        <title>Potential for microbial H2 and metal transformations associated with novel bacteria and archaea in deep terrestrial subsurface sediments.</title>
        <authorList>
            <person name="Hernsdorf A.W."/>
            <person name="Amano Y."/>
            <person name="Miyakawa K."/>
            <person name="Ise K."/>
            <person name="Suzuki Y."/>
            <person name="Anantharaman K."/>
            <person name="Probst A."/>
            <person name="Burstein D."/>
            <person name="Thomas B.C."/>
            <person name="Banfield J.F."/>
        </authorList>
    </citation>
    <scope>NUCLEOTIDE SEQUENCE [LARGE SCALE GENOMIC DNA]</scope>
    <source>
        <strain evidence="3">HGW-Wallbacteria-1</strain>
    </source>
</reference>
<keyword evidence="2" id="KW-0346">Stress response</keyword>
<dbReference type="SUPFAM" id="SSF50182">
    <property type="entry name" value="Sm-like ribonucleoproteins"/>
    <property type="match status" value="1"/>
</dbReference>
<dbReference type="PANTHER" id="PTHR34772">
    <property type="entry name" value="RNA-BINDING PROTEIN HFQ"/>
    <property type="match status" value="1"/>
</dbReference>
<dbReference type="EMBL" id="PGXC01000001">
    <property type="protein sequence ID" value="PKK91904.1"/>
    <property type="molecule type" value="Genomic_DNA"/>
</dbReference>
<evidence type="ECO:0000313" key="4">
    <source>
        <dbReference type="Proteomes" id="UP000233256"/>
    </source>
</evidence>
<dbReference type="GO" id="GO:0005829">
    <property type="term" value="C:cytosol"/>
    <property type="evidence" value="ECO:0007669"/>
    <property type="project" value="TreeGrafter"/>
</dbReference>
<protein>
    <submittedName>
        <fullName evidence="3">RNA chaperone Hfq</fullName>
    </submittedName>
</protein>
<proteinExistence type="predicted"/>
<dbReference type="GO" id="GO:0045974">
    <property type="term" value="P:regulation of translation, ncRNA-mediated"/>
    <property type="evidence" value="ECO:0007669"/>
    <property type="project" value="TreeGrafter"/>
</dbReference>
<comment type="caution">
    <text evidence="3">The sequence shown here is derived from an EMBL/GenBank/DDBJ whole genome shotgun (WGS) entry which is preliminary data.</text>
</comment>
<dbReference type="PANTHER" id="PTHR34772:SF1">
    <property type="entry name" value="RNA-BINDING PROTEIN HFQ"/>
    <property type="match status" value="1"/>
</dbReference>
<dbReference type="GO" id="GO:0003723">
    <property type="term" value="F:RNA binding"/>
    <property type="evidence" value="ECO:0007669"/>
    <property type="project" value="UniProtKB-KW"/>
</dbReference>
<dbReference type="Gene3D" id="2.30.30.100">
    <property type="match status" value="1"/>
</dbReference>
<evidence type="ECO:0000256" key="1">
    <source>
        <dbReference type="ARBA" id="ARBA00022884"/>
    </source>
</evidence>
<dbReference type="InterPro" id="IPR010920">
    <property type="entry name" value="LSM_dom_sf"/>
</dbReference>
<dbReference type="GO" id="GO:0006355">
    <property type="term" value="P:regulation of DNA-templated transcription"/>
    <property type="evidence" value="ECO:0007669"/>
    <property type="project" value="InterPro"/>
</dbReference>
<gene>
    <name evidence="3" type="ORF">CVV64_00315</name>
</gene>
<dbReference type="GO" id="GO:0043487">
    <property type="term" value="P:regulation of RNA stability"/>
    <property type="evidence" value="ECO:0007669"/>
    <property type="project" value="TreeGrafter"/>
</dbReference>
<dbReference type="Proteomes" id="UP000233256">
    <property type="component" value="Unassembled WGS sequence"/>
</dbReference>
<dbReference type="AlphaFoldDB" id="A0A2N1PU74"/>
<dbReference type="Pfam" id="PF17209">
    <property type="entry name" value="Hfq"/>
    <property type="match status" value="1"/>
</dbReference>
<evidence type="ECO:0000313" key="3">
    <source>
        <dbReference type="EMBL" id="PKK91904.1"/>
    </source>
</evidence>